<dbReference type="InterPro" id="IPR007329">
    <property type="entry name" value="FMN-bd"/>
</dbReference>
<name>A0A1M5Z3P3_9FIRM</name>
<dbReference type="SMART" id="SM00900">
    <property type="entry name" value="FMN_bind"/>
    <property type="match status" value="1"/>
</dbReference>
<evidence type="ECO:0000256" key="1">
    <source>
        <dbReference type="ARBA" id="ARBA00022737"/>
    </source>
</evidence>
<gene>
    <name evidence="4" type="ORF">SAMN02745823_03157</name>
</gene>
<dbReference type="RefSeq" id="WP_073080997.1">
    <property type="nucleotide sequence ID" value="NZ_FQXV01000013.1"/>
</dbReference>
<feature type="signal peptide" evidence="2">
    <location>
        <begin position="1"/>
        <end position="30"/>
    </location>
</feature>
<organism evidence="4 5">
    <name type="scientific">Sporobacter termitidis DSM 10068</name>
    <dbReference type="NCBI Taxonomy" id="1123282"/>
    <lineage>
        <taxon>Bacteria</taxon>
        <taxon>Bacillati</taxon>
        <taxon>Bacillota</taxon>
        <taxon>Clostridia</taxon>
        <taxon>Eubacteriales</taxon>
        <taxon>Oscillospiraceae</taxon>
        <taxon>Sporobacter</taxon>
    </lineage>
</organism>
<dbReference type="InterPro" id="IPR001119">
    <property type="entry name" value="SLH_dom"/>
</dbReference>
<accession>A0A1M5Z3P3</accession>
<feature type="chain" id="PRO_5012883893" evidence="2">
    <location>
        <begin position="31"/>
        <end position="1779"/>
    </location>
</feature>
<feature type="domain" description="SLH" evidence="3">
    <location>
        <begin position="1654"/>
        <end position="1716"/>
    </location>
</feature>
<feature type="domain" description="SLH" evidence="3">
    <location>
        <begin position="1720"/>
        <end position="1779"/>
    </location>
</feature>
<evidence type="ECO:0000256" key="2">
    <source>
        <dbReference type="SAM" id="SignalP"/>
    </source>
</evidence>
<dbReference type="Gene3D" id="3.90.1010.20">
    <property type="match status" value="1"/>
</dbReference>
<evidence type="ECO:0000313" key="4">
    <source>
        <dbReference type="EMBL" id="SHI18744.1"/>
    </source>
</evidence>
<dbReference type="PROSITE" id="PS51272">
    <property type="entry name" value="SLH"/>
    <property type="match status" value="3"/>
</dbReference>
<dbReference type="Proteomes" id="UP000183995">
    <property type="component" value="Unassembled WGS sequence"/>
</dbReference>
<dbReference type="InterPro" id="IPR051465">
    <property type="entry name" value="Cell_Envelope_Struct_Comp"/>
</dbReference>
<dbReference type="Pfam" id="PF00395">
    <property type="entry name" value="SLH"/>
    <property type="match status" value="3"/>
</dbReference>
<reference evidence="4 5" key="1">
    <citation type="submission" date="2016-11" db="EMBL/GenBank/DDBJ databases">
        <authorList>
            <person name="Jaros S."/>
            <person name="Januszkiewicz K."/>
            <person name="Wedrychowicz H."/>
        </authorList>
    </citation>
    <scope>NUCLEOTIDE SEQUENCE [LARGE SCALE GENOMIC DNA]</scope>
    <source>
        <strain evidence="4 5">DSM 10068</strain>
    </source>
</reference>
<dbReference type="PANTHER" id="PTHR43308:SF5">
    <property type="entry name" value="S-LAYER PROTEIN _ PEPTIDOGLYCAN ENDO-BETA-N-ACETYLGLUCOSAMINIDASE"/>
    <property type="match status" value="1"/>
</dbReference>
<keyword evidence="2" id="KW-0732">Signal</keyword>
<dbReference type="Pfam" id="PF04205">
    <property type="entry name" value="FMN_bind"/>
    <property type="match status" value="1"/>
</dbReference>
<evidence type="ECO:0000313" key="5">
    <source>
        <dbReference type="Proteomes" id="UP000183995"/>
    </source>
</evidence>
<dbReference type="GO" id="GO:0010181">
    <property type="term" value="F:FMN binding"/>
    <property type="evidence" value="ECO:0007669"/>
    <property type="project" value="InterPro"/>
</dbReference>
<dbReference type="EMBL" id="FQXV01000013">
    <property type="protein sequence ID" value="SHI18744.1"/>
    <property type="molecule type" value="Genomic_DNA"/>
</dbReference>
<sequence>MKTIRRRGTKLLSLLLVVLLMLSSMGGALAAEPKWADGSYDGFAQGRNGPVEMRVTIAGGQITAIETVSQSETPDIWQNALGMIGKILSAQSVDVDVVSGATLSSNAIKGAVGGALDKAAAAAANGFSGGTGTSSDPYVISSAAGLAWFQGQVNAGNSYADQYIKLGQDIALSGQWTPVGSTSNPFAGSFDGQGHTISGLTIGSAESRSTEAYAGLFGYVLNTAVLRGIKLTNIAIYTDVSAASVAYGGALLAYAKVDSASGKGTVIDNCFASGVVDVRTANKSAMVGGLAGFTNQYGVLTNSGADVDVTVDTGSAILNAGGLLGYPSINTLTMNCYALGDVTVASSSTSANAGGLAGTIGGVFYNCYAAGGVVQNVSSNVRVGGLAGNIVTAGIVMSSYYDNALDTAVKNVSGKVDESVLGKSAAALASAEFISLLGSNLSPTAQSTASAKVEAFCGTSLKDTMSQLIAVVNGEFFDWGLANGKAVLTGALWVPSETDDSIFDGGNGTEGDPYQIATEAQLRAFALSLNDKINYTGKHIKLTDNIALTSAWTPVGVGEYAFSGTFDGDGKTISSIVIGTAEAPLQDTGNGVYYGLFGVLDGAVVRNLKLEADIYVVSNSSCYVGGLAGYCANSLIDGVSVSGTMWGKTTHDKANIFVGGAIGMQYKGQLVNSMGSAAVRAEAVGGIAEAGGLVGLNNRALTANCLATGDVSGTAKRGTENGVEYEGMAAAGGITGVHAGNMVNCYATGDTSSDTFSYYVGALAGWVTGIGNLYDSYFSTESSQTIAEQTVNPVVAAGWLVGPGISDEGEPYSGSISYQIEGLTESALASGDFASKLNGNFSVFPINLAADYPGVTLRGWMFTDATVLPTGEAAAVTYVEPDIELPVVQPNYVDGVYYGRSTDGMLIVKLTVHEGKIVAVDAGADYASSVAVIISAQGTDTLDTTTATMQRLKSSADIALQKAKVGDITGYGKADPTIFAGGSGTQASPYRISTETQLRAFAAAVNTDEDFAGKVIELTADVVLTQEWIPAGGPAPHPFSGSFDGNGHTISGLTIGSAVEPALYQYAGLFAYIENGTVTDLVLRNVDISTANDGSSRIYAGALTGFVDQTIYANGSAVGSSGYIDNVTVAGKLSVASNSGAAYVAGLAASVIRGTITNCAVDVNITASSKAAWAYAGGLTGIVARAGIINNRISGSIVSSASLNKTAIGGLSGFHSAVSYNNFADIELISTGSTGDVGALAGRNTGIGLMLPGYYNTGRTQKAGDTEFPGLSVGTIVVGEQDGKGAVRDLIGKTAAQINAGDVTTLLNTGIADTATLAQATALLANNWKVSLPSGLKLFSWKLAGGTAVLDAAADTGISDPGGYYGGGSTGIANPSSAITVTTNNNKATAAQSFTAITGSDGVAAASVSKDQIGALVKAAREIAQEHKSQAAVEINIDTGSGAKGMSVTIPQAAVSSLTDGVNALTISSSVATVTFNGAALTEIGKKTAGDITITAQKPGATALSDQGKAVIGSRPVYDLKITSGGTTISSFGGGTATVSVPYTHIEGEDASKIVVYYISGSGELIMVPDCVYDASTGIVTFKTSHFSSYAVGYNNVSFTDVSGWFSDYVNYLGARGIINGTGGWKFSPDANITRAEFVTILANLSGADLSVYTSSAFSDVSVNDWYFASVRWAYENGVAAGSNGKFDPNAFITRQDAAVMVARYAEKVAGYTLPETTSAVTFTDSAEISSYASDAVTAMQQAGIISGGSDGSFAPRANATRAQAAKMVAVFLQDMITN</sequence>
<dbReference type="GO" id="GO:0016020">
    <property type="term" value="C:membrane"/>
    <property type="evidence" value="ECO:0007669"/>
    <property type="project" value="InterPro"/>
</dbReference>
<dbReference type="Gene3D" id="2.160.20.110">
    <property type="match status" value="3"/>
</dbReference>
<dbReference type="OrthoDB" id="5287136at2"/>
<dbReference type="PANTHER" id="PTHR43308">
    <property type="entry name" value="OUTER MEMBRANE PROTEIN ALPHA-RELATED"/>
    <property type="match status" value="1"/>
</dbReference>
<keyword evidence="1" id="KW-0677">Repeat</keyword>
<feature type="domain" description="SLH" evidence="3">
    <location>
        <begin position="1593"/>
        <end position="1653"/>
    </location>
</feature>
<proteinExistence type="predicted"/>
<dbReference type="STRING" id="1123282.SAMN02745823_03157"/>
<evidence type="ECO:0000259" key="3">
    <source>
        <dbReference type="PROSITE" id="PS51272"/>
    </source>
</evidence>
<keyword evidence="5" id="KW-1185">Reference proteome</keyword>
<protein>
    <submittedName>
        <fullName evidence="4">S-layer homology domain-containing protein</fullName>
    </submittedName>
</protein>